<dbReference type="EMBL" id="DXEK01000129">
    <property type="protein sequence ID" value="HIX77444.1"/>
    <property type="molecule type" value="Genomic_DNA"/>
</dbReference>
<gene>
    <name evidence="3" type="ORF">H9734_07615</name>
</gene>
<sequence length="237" mass="27226">MSQYMSHELNAFARAFFHGAVLLWIYDGLTIWRLARKSGRMAVDLRDLLFWIFAALYTFRYFYTVSSGSLRGYLFAGMLLGGLAWKYSLSPFYVGFGTKVLRMVGKVLDLPRKALKKSGKRLKFKLQKCRIKLYRPLRPIFQKRKEKKIKEDGKQRAEGMEKSRGKKKNGADRRTGHAGEKRRQARGFQKGEKYEQKKQKETVSGIGKENAGTGKEGSAPDEPDRGRSRNRSGGPWK</sequence>
<feature type="transmembrane region" description="Helical" evidence="2">
    <location>
        <begin position="47"/>
        <end position="63"/>
    </location>
</feature>
<feature type="region of interest" description="Disordered" evidence="1">
    <location>
        <begin position="144"/>
        <end position="237"/>
    </location>
</feature>
<evidence type="ECO:0000313" key="4">
    <source>
        <dbReference type="Proteomes" id="UP000886890"/>
    </source>
</evidence>
<reference evidence="3" key="2">
    <citation type="submission" date="2021-04" db="EMBL/GenBank/DDBJ databases">
        <authorList>
            <person name="Gilroy R."/>
        </authorList>
    </citation>
    <scope>NUCLEOTIDE SEQUENCE</scope>
    <source>
        <strain evidence="3">CHK183-1962</strain>
    </source>
</reference>
<evidence type="ECO:0000256" key="1">
    <source>
        <dbReference type="SAM" id="MobiDB-lite"/>
    </source>
</evidence>
<reference evidence="3" key="1">
    <citation type="journal article" date="2021" name="PeerJ">
        <title>Extensive microbial diversity within the chicken gut microbiome revealed by metagenomics and culture.</title>
        <authorList>
            <person name="Gilroy R."/>
            <person name="Ravi A."/>
            <person name="Getino M."/>
            <person name="Pursley I."/>
            <person name="Horton D.L."/>
            <person name="Alikhan N.F."/>
            <person name="Baker D."/>
            <person name="Gharbi K."/>
            <person name="Hall N."/>
            <person name="Watson M."/>
            <person name="Adriaenssens E.M."/>
            <person name="Foster-Nyarko E."/>
            <person name="Jarju S."/>
            <person name="Secka A."/>
            <person name="Antonio M."/>
            <person name="Oren A."/>
            <person name="Chaudhuri R.R."/>
            <person name="La Ragione R."/>
            <person name="Hildebrand F."/>
            <person name="Pallen M.J."/>
        </authorList>
    </citation>
    <scope>NUCLEOTIDE SEQUENCE</scope>
    <source>
        <strain evidence="3">CHK183-1962</strain>
    </source>
</reference>
<comment type="caution">
    <text evidence="3">The sequence shown here is derived from an EMBL/GenBank/DDBJ whole genome shotgun (WGS) entry which is preliminary data.</text>
</comment>
<protein>
    <submittedName>
        <fullName evidence="3">Spore cortex biosynthesis protein YabQ</fullName>
    </submittedName>
</protein>
<feature type="compositionally biased region" description="Basic and acidic residues" evidence="1">
    <location>
        <begin position="189"/>
        <end position="201"/>
    </location>
</feature>
<proteinExistence type="predicted"/>
<feature type="compositionally biased region" description="Basic and acidic residues" evidence="1">
    <location>
        <begin position="148"/>
        <end position="182"/>
    </location>
</feature>
<dbReference type="NCBIfam" id="TIGR02893">
    <property type="entry name" value="spore_yabQ"/>
    <property type="match status" value="1"/>
</dbReference>
<feature type="transmembrane region" description="Helical" evidence="2">
    <location>
        <begin position="75"/>
        <end position="96"/>
    </location>
</feature>
<keyword evidence="2" id="KW-0812">Transmembrane</keyword>
<keyword evidence="2" id="KW-0472">Membrane</keyword>
<organism evidence="3 4">
    <name type="scientific">Candidatus Fusicatenibacter merdavium</name>
    <dbReference type="NCBI Taxonomy" id="2838600"/>
    <lineage>
        <taxon>Bacteria</taxon>
        <taxon>Bacillati</taxon>
        <taxon>Bacillota</taxon>
        <taxon>Clostridia</taxon>
        <taxon>Lachnospirales</taxon>
        <taxon>Lachnospiraceae</taxon>
        <taxon>Fusicatenibacter</taxon>
    </lineage>
</organism>
<feature type="transmembrane region" description="Helical" evidence="2">
    <location>
        <begin position="15"/>
        <end position="35"/>
    </location>
</feature>
<dbReference type="AlphaFoldDB" id="A0A9D2BJE9"/>
<dbReference type="Pfam" id="PF09578">
    <property type="entry name" value="Spore_YabQ"/>
    <property type="match status" value="1"/>
</dbReference>
<dbReference type="Proteomes" id="UP000886890">
    <property type="component" value="Unassembled WGS sequence"/>
</dbReference>
<evidence type="ECO:0000256" key="2">
    <source>
        <dbReference type="SAM" id="Phobius"/>
    </source>
</evidence>
<name>A0A9D2BJE9_9FIRM</name>
<evidence type="ECO:0000313" key="3">
    <source>
        <dbReference type="EMBL" id="HIX77444.1"/>
    </source>
</evidence>
<accession>A0A9D2BJE9</accession>
<keyword evidence="2" id="KW-1133">Transmembrane helix</keyword>
<dbReference type="InterPro" id="IPR019074">
    <property type="entry name" value="YabQ"/>
</dbReference>